<comment type="caution">
    <text evidence="2">The sequence shown here is derived from an EMBL/GenBank/DDBJ whole genome shotgun (WGS) entry which is preliminary data.</text>
</comment>
<name>A0A1Y2T560_SYMTR</name>
<organism evidence="2 3">
    <name type="scientific">Symbiobacterium thermophilum</name>
    <dbReference type="NCBI Taxonomy" id="2734"/>
    <lineage>
        <taxon>Bacteria</taxon>
        <taxon>Bacillati</taxon>
        <taxon>Bacillota</taxon>
        <taxon>Clostridia</taxon>
        <taxon>Eubacteriales</taxon>
        <taxon>Symbiobacteriaceae</taxon>
        <taxon>Symbiobacterium</taxon>
    </lineage>
</organism>
<feature type="region of interest" description="Disordered" evidence="1">
    <location>
        <begin position="19"/>
        <end position="60"/>
    </location>
</feature>
<protein>
    <submittedName>
        <fullName evidence="2">Uncharacterized protein</fullName>
    </submittedName>
</protein>
<reference evidence="3" key="1">
    <citation type="submission" date="2016-04" db="EMBL/GenBank/DDBJ databases">
        <authorList>
            <person name="Antunes L.P."/>
            <person name="Martins L.F."/>
            <person name="Pereira R.V."/>
            <person name="Thomas A.M."/>
            <person name="Barbosa D."/>
            <person name="Nascimento L."/>
            <person name="Silva G.M."/>
            <person name="Condomitti G.W."/>
            <person name="Digiampietri L.A."/>
            <person name="Lombardi K.C."/>
            <person name="Ramos P.L."/>
            <person name="Quaggio R.B."/>
            <person name="Oliveira J.C."/>
            <person name="Pascon R.C."/>
            <person name="Cruz J.B."/>
            <person name="Silva A.M."/>
            <person name="Setubal J.C."/>
        </authorList>
    </citation>
    <scope>NUCLEOTIDE SEQUENCE [LARGE SCALE GENOMIC DNA]</scope>
</reference>
<dbReference type="EMBL" id="LWLV01001016">
    <property type="protein sequence ID" value="OTA40916.1"/>
    <property type="molecule type" value="Genomic_DNA"/>
</dbReference>
<evidence type="ECO:0000256" key="1">
    <source>
        <dbReference type="SAM" id="MobiDB-lite"/>
    </source>
</evidence>
<gene>
    <name evidence="2" type="ORF">A6D92_11880</name>
</gene>
<feature type="compositionally biased region" description="Basic and acidic residues" evidence="1">
    <location>
        <begin position="34"/>
        <end position="48"/>
    </location>
</feature>
<proteinExistence type="predicted"/>
<accession>A0A1Y2T560</accession>
<dbReference type="Proteomes" id="UP000194267">
    <property type="component" value="Unassembled WGS sequence"/>
</dbReference>
<dbReference type="AlphaFoldDB" id="A0A1Y2T560"/>
<evidence type="ECO:0000313" key="3">
    <source>
        <dbReference type="Proteomes" id="UP000194267"/>
    </source>
</evidence>
<sequence length="60" mass="6705">MNSDRGGLTEWLAARRRLSDPGGWADWSRQGGTEGRERPGGRERRPGDWADWSAQGGEIH</sequence>
<dbReference type="RefSeq" id="WP_375222169.1">
    <property type="nucleotide sequence ID" value="NZ_JACSIR010000258.1"/>
</dbReference>
<evidence type="ECO:0000313" key="2">
    <source>
        <dbReference type="EMBL" id="OTA40916.1"/>
    </source>
</evidence>